<feature type="region of interest" description="Disordered" evidence="1">
    <location>
        <begin position="93"/>
        <end position="138"/>
    </location>
</feature>
<evidence type="ECO:0008006" key="4">
    <source>
        <dbReference type="Google" id="ProtNLM"/>
    </source>
</evidence>
<name>A0AA87Z9V6_FICCA</name>
<dbReference type="AlphaFoldDB" id="A0AA87Z9V6"/>
<feature type="compositionally biased region" description="Polar residues" evidence="1">
    <location>
        <begin position="1"/>
        <end position="20"/>
    </location>
</feature>
<evidence type="ECO:0000313" key="3">
    <source>
        <dbReference type="Proteomes" id="UP001187192"/>
    </source>
</evidence>
<dbReference type="Proteomes" id="UP001187192">
    <property type="component" value="Unassembled WGS sequence"/>
</dbReference>
<evidence type="ECO:0000256" key="1">
    <source>
        <dbReference type="SAM" id="MobiDB-lite"/>
    </source>
</evidence>
<feature type="compositionally biased region" description="Basic residues" evidence="1">
    <location>
        <begin position="30"/>
        <end position="45"/>
    </location>
</feature>
<evidence type="ECO:0000313" key="2">
    <source>
        <dbReference type="EMBL" id="GMN30617.1"/>
    </source>
</evidence>
<sequence length="168" mass="19023">MENGPSVNSSQMQGSLSVEDSASHNDIMMRRMKNRERQRRYRARKRLEADSMKSNIIEQPTTPVAELQPNGVVSNWTSRVHCRRDWKKDARQAHISKNSEVSRNGGTVTVPVPSSESQTLGLSSGTKAELPVQRESQSEISHDIVNYATHRTVPGRRDWKAEARKKKT</sequence>
<protein>
    <recommendedName>
        <fullName evidence="4">BZIP domain-containing protein</fullName>
    </recommendedName>
</protein>
<comment type="caution">
    <text evidence="2">The sequence shown here is derived from an EMBL/GenBank/DDBJ whole genome shotgun (WGS) entry which is preliminary data.</text>
</comment>
<reference evidence="2" key="1">
    <citation type="submission" date="2023-07" db="EMBL/GenBank/DDBJ databases">
        <title>draft genome sequence of fig (Ficus carica).</title>
        <authorList>
            <person name="Takahashi T."/>
            <person name="Nishimura K."/>
        </authorList>
    </citation>
    <scope>NUCLEOTIDE SEQUENCE</scope>
</reference>
<accession>A0AA87Z9V6</accession>
<keyword evidence="3" id="KW-1185">Reference proteome</keyword>
<dbReference type="EMBL" id="BTGU01000003">
    <property type="protein sequence ID" value="GMN30617.1"/>
    <property type="molecule type" value="Genomic_DNA"/>
</dbReference>
<organism evidence="2 3">
    <name type="scientific">Ficus carica</name>
    <name type="common">Common fig</name>
    <dbReference type="NCBI Taxonomy" id="3494"/>
    <lineage>
        <taxon>Eukaryota</taxon>
        <taxon>Viridiplantae</taxon>
        <taxon>Streptophyta</taxon>
        <taxon>Embryophyta</taxon>
        <taxon>Tracheophyta</taxon>
        <taxon>Spermatophyta</taxon>
        <taxon>Magnoliopsida</taxon>
        <taxon>eudicotyledons</taxon>
        <taxon>Gunneridae</taxon>
        <taxon>Pentapetalae</taxon>
        <taxon>rosids</taxon>
        <taxon>fabids</taxon>
        <taxon>Rosales</taxon>
        <taxon>Moraceae</taxon>
        <taxon>Ficeae</taxon>
        <taxon>Ficus</taxon>
    </lineage>
</organism>
<gene>
    <name evidence="2" type="ORF">TIFTF001_002879</name>
</gene>
<feature type="compositionally biased region" description="Polar residues" evidence="1">
    <location>
        <begin position="95"/>
        <end position="126"/>
    </location>
</feature>
<feature type="region of interest" description="Disordered" evidence="1">
    <location>
        <begin position="1"/>
        <end position="63"/>
    </location>
</feature>
<proteinExistence type="predicted"/>
<feature type="compositionally biased region" description="Polar residues" evidence="1">
    <location>
        <begin position="52"/>
        <end position="62"/>
    </location>
</feature>